<feature type="region of interest" description="Disordered" evidence="1">
    <location>
        <begin position="45"/>
        <end position="69"/>
    </location>
</feature>
<dbReference type="EMBL" id="KZ613990">
    <property type="protein sequence ID" value="PMD28775.1"/>
    <property type="molecule type" value="Genomic_DNA"/>
</dbReference>
<reference evidence="2 4" key="1">
    <citation type="submission" date="2016-04" db="EMBL/GenBank/DDBJ databases">
        <title>A degradative enzymes factory behind the ericoid mycorrhizal symbiosis.</title>
        <authorList>
            <consortium name="DOE Joint Genome Institute"/>
            <person name="Martino E."/>
            <person name="Morin E."/>
            <person name="Grelet G."/>
            <person name="Kuo A."/>
            <person name="Kohler A."/>
            <person name="Daghino S."/>
            <person name="Barry K."/>
            <person name="Choi C."/>
            <person name="Cichocki N."/>
            <person name="Clum A."/>
            <person name="Copeland A."/>
            <person name="Hainaut M."/>
            <person name="Haridas S."/>
            <person name="Labutti K."/>
            <person name="Lindquist E."/>
            <person name="Lipzen A."/>
            <person name="Khouja H.-R."/>
            <person name="Murat C."/>
            <person name="Ohm R."/>
            <person name="Olson A."/>
            <person name="Spatafora J."/>
            <person name="Veneault-Fourrey C."/>
            <person name="Henrissat B."/>
            <person name="Grigoriev I."/>
            <person name="Martin F."/>
            <person name="Perotto S."/>
        </authorList>
    </citation>
    <scope>NUCLEOTIDE SEQUENCE [LARGE SCALE GENOMIC DNA]</scope>
    <source>
        <strain evidence="2 4">F</strain>
    </source>
</reference>
<evidence type="ECO:0000256" key="1">
    <source>
        <dbReference type="SAM" id="MobiDB-lite"/>
    </source>
</evidence>
<evidence type="ECO:0000313" key="3">
    <source>
        <dbReference type="EMBL" id="PMD35752.1"/>
    </source>
</evidence>
<proteinExistence type="predicted"/>
<keyword evidence="4" id="KW-1185">Reference proteome</keyword>
<gene>
    <name evidence="2" type="ORF">L207DRAFT_287664</name>
    <name evidence="3" type="ORF">L207DRAFT_570230</name>
</gene>
<protein>
    <submittedName>
        <fullName evidence="2">Uncharacterized protein</fullName>
    </submittedName>
</protein>
<evidence type="ECO:0000313" key="4">
    <source>
        <dbReference type="Proteomes" id="UP000235786"/>
    </source>
</evidence>
<feature type="region of interest" description="Disordered" evidence="1">
    <location>
        <begin position="109"/>
        <end position="133"/>
    </location>
</feature>
<organism evidence="2 4">
    <name type="scientific">Hyaloscypha variabilis (strain UAMH 11265 / GT02V1 / F)</name>
    <name type="common">Meliniomyces variabilis</name>
    <dbReference type="NCBI Taxonomy" id="1149755"/>
    <lineage>
        <taxon>Eukaryota</taxon>
        <taxon>Fungi</taxon>
        <taxon>Dikarya</taxon>
        <taxon>Ascomycota</taxon>
        <taxon>Pezizomycotina</taxon>
        <taxon>Leotiomycetes</taxon>
        <taxon>Helotiales</taxon>
        <taxon>Hyaloscyphaceae</taxon>
        <taxon>Hyaloscypha</taxon>
        <taxon>Hyaloscypha variabilis</taxon>
    </lineage>
</organism>
<dbReference type="Proteomes" id="UP000235786">
    <property type="component" value="Unassembled WGS sequence"/>
</dbReference>
<accession>A0A2J6QR89</accession>
<feature type="compositionally biased region" description="Polar residues" evidence="1">
    <location>
        <begin position="109"/>
        <end position="126"/>
    </location>
</feature>
<sequence length="133" mass="14921">MESKCCSVCAQKRVLSCFLKNPSANPGTKVFSTCIPCRDKAKKRRALQPLDANRPSKRPDVSRPLFEAPTNPSILLPRAQSLHQSHRPSLDLLNLSNVQFSPNLSYQPSRRPQASFLPNNGGTYSGSMRLWRR</sequence>
<dbReference type="AlphaFoldDB" id="A0A2J6QR89"/>
<name>A0A2J6QR89_HYAVF</name>
<evidence type="ECO:0000313" key="2">
    <source>
        <dbReference type="EMBL" id="PMD28775.1"/>
    </source>
</evidence>
<dbReference type="EMBL" id="KZ613952">
    <property type="protein sequence ID" value="PMD35752.1"/>
    <property type="molecule type" value="Genomic_DNA"/>
</dbReference>